<dbReference type="SUPFAM" id="SSF49785">
    <property type="entry name" value="Galactose-binding domain-like"/>
    <property type="match status" value="1"/>
</dbReference>
<dbReference type="Gene3D" id="3.40.50.1820">
    <property type="entry name" value="alpha/beta hydrolase"/>
    <property type="match status" value="2"/>
</dbReference>
<dbReference type="InterPro" id="IPR008979">
    <property type="entry name" value="Galactose-bd-like_sf"/>
</dbReference>
<evidence type="ECO:0000313" key="6">
    <source>
        <dbReference type="Proteomes" id="UP000276542"/>
    </source>
</evidence>
<reference evidence="6" key="1">
    <citation type="submission" date="2018-09" db="EMBL/GenBank/DDBJ databases">
        <authorList>
            <person name="Zhu H."/>
        </authorList>
    </citation>
    <scope>NUCLEOTIDE SEQUENCE [LARGE SCALE GENOMIC DNA]</scope>
    <source>
        <strain evidence="6">K1W22B-1</strain>
    </source>
</reference>
<dbReference type="RefSeq" id="WP_120059569.1">
    <property type="nucleotide sequence ID" value="NZ_QYRP01000002.1"/>
</dbReference>
<dbReference type="InterPro" id="IPR029058">
    <property type="entry name" value="AB_hydrolase_fold"/>
</dbReference>
<dbReference type="SUPFAM" id="SSF53474">
    <property type="entry name" value="alpha/beta-Hydrolases"/>
    <property type="match status" value="1"/>
</dbReference>
<evidence type="ECO:0000256" key="2">
    <source>
        <dbReference type="ARBA" id="ARBA00022801"/>
    </source>
</evidence>
<evidence type="ECO:0000259" key="4">
    <source>
        <dbReference type="SMART" id="SM00939"/>
    </source>
</evidence>
<dbReference type="InterPro" id="IPR000383">
    <property type="entry name" value="Xaa-Pro-like_dom"/>
</dbReference>
<dbReference type="InterPro" id="IPR050261">
    <property type="entry name" value="FrsA_esterase"/>
</dbReference>
<dbReference type="GO" id="GO:0052689">
    <property type="term" value="F:carboxylic ester hydrolase activity"/>
    <property type="evidence" value="ECO:0007669"/>
    <property type="project" value="UniProtKB-ARBA"/>
</dbReference>
<dbReference type="OrthoDB" id="9804819at2"/>
<evidence type="ECO:0000256" key="1">
    <source>
        <dbReference type="ARBA" id="ARBA00008645"/>
    </source>
</evidence>
<comment type="caution">
    <text evidence="5">The sequence shown here is derived from an EMBL/GenBank/DDBJ whole genome shotgun (WGS) entry which is preliminary data.</text>
</comment>
<name>A0A3A5H4N3_9ACTN</name>
<protein>
    <submittedName>
        <fullName evidence="5">ABC transporter ATP-binding protein</fullName>
    </submittedName>
</protein>
<organism evidence="5 6">
    <name type="scientific">Nocardioides cavernaquae</name>
    <dbReference type="NCBI Taxonomy" id="2321396"/>
    <lineage>
        <taxon>Bacteria</taxon>
        <taxon>Bacillati</taxon>
        <taxon>Actinomycetota</taxon>
        <taxon>Actinomycetes</taxon>
        <taxon>Propionibacteriales</taxon>
        <taxon>Nocardioidaceae</taxon>
        <taxon>Nocardioides</taxon>
    </lineage>
</organism>
<proteinExistence type="inferred from homology"/>
<dbReference type="Pfam" id="PF02129">
    <property type="entry name" value="Peptidase_S15"/>
    <property type="match status" value="2"/>
</dbReference>
<sequence length="613" mass="62643">MDLLHRGRGAFAASLALIAPALLAPGLLAGSAAAADPAYTVQALHFAVLTGPASDIPCDIVGDLYVPTDASPTSRKPAILTTNGFGGSKADQAGIGKAFASRGYVVLSYSGLGFGGSTCKITLDDPDWDGKAGSQLVGYLGGKAGVAFLDAAHTQPAPALDVVQLDHRDHAGRASVNDPRVGMIGGSYGGGNQFATASVDPRVDTIVPIITWNDLPYSLNPNNTAQGPGVTSTTPGATKLFWGLGFSALGLTGDAQNGQVPGEPLPCPNFADWVCPALVLAGTTGYFDAAATAAAHHASVASYLPRITIPTLLVQGENDTLFNLNEAIATYKALKAQGTPVKMIWQSWGHSGGPAPGEVDLDNPDPATQYETGRFLNWFDHYLKGTDVGTGPGFSWFRPWITYTGNAAPAYASSPSYPVGGARTWKLSGGGLLAPGTLTTGTPMLGMQTFLTTTGGLPTSLNPFDVLGSYAPLPNETTLDLPGTFAAWSTPALSANLDVVGSPVLTVSLQAPTAALTQATGPAGQLVLFVKLVDVAPDGKASLIKGLEAPIRVPNVNAPVKVTLPAIVHRFAAGHQLKLVVAGGSVNYRGGIVGAPVTIAAGSGQTLVLPVTP</sequence>
<dbReference type="Proteomes" id="UP000276542">
    <property type="component" value="Unassembled WGS sequence"/>
</dbReference>
<keyword evidence="3" id="KW-0732">Signal</keyword>
<dbReference type="InterPro" id="IPR013736">
    <property type="entry name" value="Xaa-Pro_dipept_C"/>
</dbReference>
<gene>
    <name evidence="5" type="ORF">D4739_05175</name>
</gene>
<dbReference type="GO" id="GO:0005524">
    <property type="term" value="F:ATP binding"/>
    <property type="evidence" value="ECO:0007669"/>
    <property type="project" value="UniProtKB-KW"/>
</dbReference>
<dbReference type="Gene3D" id="2.60.120.260">
    <property type="entry name" value="Galactose-binding domain-like"/>
    <property type="match status" value="1"/>
</dbReference>
<dbReference type="PANTHER" id="PTHR22946">
    <property type="entry name" value="DIENELACTONE HYDROLASE DOMAIN-CONTAINING PROTEIN-RELATED"/>
    <property type="match status" value="1"/>
</dbReference>
<keyword evidence="5" id="KW-0547">Nucleotide-binding</keyword>
<dbReference type="AlphaFoldDB" id="A0A3A5H4N3"/>
<keyword evidence="5" id="KW-0067">ATP-binding</keyword>
<dbReference type="PANTHER" id="PTHR22946:SF9">
    <property type="entry name" value="POLYKETIDE TRANSFERASE AF380"/>
    <property type="match status" value="1"/>
</dbReference>
<accession>A0A3A5H4N3</accession>
<dbReference type="GO" id="GO:0008239">
    <property type="term" value="F:dipeptidyl-peptidase activity"/>
    <property type="evidence" value="ECO:0007669"/>
    <property type="project" value="InterPro"/>
</dbReference>
<dbReference type="EMBL" id="QYRP01000002">
    <property type="protein sequence ID" value="RJS45669.1"/>
    <property type="molecule type" value="Genomic_DNA"/>
</dbReference>
<feature type="chain" id="PRO_5017330114" evidence="3">
    <location>
        <begin position="35"/>
        <end position="613"/>
    </location>
</feature>
<evidence type="ECO:0000256" key="3">
    <source>
        <dbReference type="SAM" id="SignalP"/>
    </source>
</evidence>
<keyword evidence="6" id="KW-1185">Reference proteome</keyword>
<feature type="signal peptide" evidence="3">
    <location>
        <begin position="1"/>
        <end position="34"/>
    </location>
</feature>
<evidence type="ECO:0000313" key="5">
    <source>
        <dbReference type="EMBL" id="RJS45669.1"/>
    </source>
</evidence>
<dbReference type="SMART" id="SM00939">
    <property type="entry name" value="PepX_C"/>
    <property type="match status" value="1"/>
</dbReference>
<dbReference type="Pfam" id="PF08530">
    <property type="entry name" value="PepX_C"/>
    <property type="match status" value="1"/>
</dbReference>
<feature type="domain" description="Xaa-Pro dipeptidyl-peptidase C-terminal" evidence="4">
    <location>
        <begin position="376"/>
        <end position="610"/>
    </location>
</feature>
<keyword evidence="2" id="KW-0378">Hydrolase</keyword>
<comment type="similarity">
    <text evidence="1">Belongs to the AB hydrolase superfamily.</text>
</comment>